<dbReference type="Gene3D" id="3.90.79.40">
    <property type="entry name" value="EvaA sugar 2,3-dehydratase subunit"/>
    <property type="match status" value="2"/>
</dbReference>
<dbReference type="GO" id="GO:0016829">
    <property type="term" value="F:lyase activity"/>
    <property type="evidence" value="ECO:0007669"/>
    <property type="project" value="InterPro"/>
</dbReference>
<dbReference type="EMBL" id="JAENJH010000008">
    <property type="protein sequence ID" value="MBK1787984.1"/>
    <property type="molecule type" value="Genomic_DNA"/>
</dbReference>
<organism evidence="2 3">
    <name type="scientific">Prauserella cavernicola</name>
    <dbReference type="NCBI Taxonomy" id="2800127"/>
    <lineage>
        <taxon>Bacteria</taxon>
        <taxon>Bacillati</taxon>
        <taxon>Actinomycetota</taxon>
        <taxon>Actinomycetes</taxon>
        <taxon>Pseudonocardiales</taxon>
        <taxon>Pseudonocardiaceae</taxon>
        <taxon>Prauserella</taxon>
    </lineage>
</organism>
<evidence type="ECO:0000313" key="2">
    <source>
        <dbReference type="EMBL" id="MBK1787984.1"/>
    </source>
</evidence>
<evidence type="ECO:0000259" key="1">
    <source>
        <dbReference type="Pfam" id="PF03559"/>
    </source>
</evidence>
<accession>A0A934QYR3</accession>
<dbReference type="Pfam" id="PF03559">
    <property type="entry name" value="Hexose_dehydrat"/>
    <property type="match status" value="2"/>
</dbReference>
<feature type="domain" description="dTDP-4-dehydro-6-deoxy-alpha-D-glucopyranose 2,3-dehydratase" evidence="1">
    <location>
        <begin position="51"/>
        <end position="252"/>
    </location>
</feature>
<gene>
    <name evidence="2" type="ORF">JHE00_26940</name>
</gene>
<dbReference type="AlphaFoldDB" id="A0A934QYR3"/>
<reference evidence="2" key="1">
    <citation type="submission" date="2020-12" db="EMBL/GenBank/DDBJ databases">
        <title>Prauserella sp. ASG 168, a novel actinomycete isolated from cave rock.</title>
        <authorList>
            <person name="Suriyachadkun C."/>
        </authorList>
    </citation>
    <scope>NUCLEOTIDE SEQUENCE</scope>
    <source>
        <strain evidence="2">ASG 168</strain>
    </source>
</reference>
<sequence>MSIPAIGHGEPAHAGAADVSALSRGLGARGVPVRIAHAVHASGGSAADLVDVRGWLQALNAQLRTDTDIVALDRLSGWHHDPGAGTIAHHSGKFFTVEGLRVGLPGNVVPEWDQPIINQPEVGLLGIIVRESGGVLHCLMQAKAEPGNRNGVQLSPTVQATRSNYTGVHGGKPVPYLDHFADSTRHRVVADVLQSEQGAWFLHKRNRNMVIEVREEVPLEAGFRWIPVGLLHRLLAVEDLVNMDTRTVLSCLPFSTSGLPGEFESSGSGFATALLRSGDEDWGCLHSTRDVLSWLTDVRAGSQISRERVPLADLSEWRRTERAIVHRTGRFFEVIGVNVRATGREVAQWSQPMFAAVGTGLVAFLVRRVYGVLHILVQLRSEPGLAGVAELAPTVQCTPDTYPHVPSLLRPHFLDDVLDAPSENIRFDTVLSDEGGRFYHTRSRHLIVETDQAHEHPNYRWMTCHQLSSLLQHSDYVNVQARSLVACLRSLAVPGGPRG</sequence>
<dbReference type="InterPro" id="IPR005212">
    <property type="entry name" value="EvaA-like"/>
</dbReference>
<name>A0A934QYR3_9PSEU</name>
<feature type="domain" description="dTDP-4-dehydro-6-deoxy-alpha-D-glucopyranose 2,3-dehydratase" evidence="1">
    <location>
        <begin position="288"/>
        <end position="488"/>
    </location>
</feature>
<dbReference type="InterPro" id="IPR038153">
    <property type="entry name" value="EvaA-like_sf"/>
</dbReference>
<evidence type="ECO:0000313" key="3">
    <source>
        <dbReference type="Proteomes" id="UP000635245"/>
    </source>
</evidence>
<comment type="caution">
    <text evidence="2">The sequence shown here is derived from an EMBL/GenBank/DDBJ whole genome shotgun (WGS) entry which is preliminary data.</text>
</comment>
<proteinExistence type="predicted"/>
<dbReference type="RefSeq" id="WP_200323236.1">
    <property type="nucleotide sequence ID" value="NZ_JAENJH010000008.1"/>
</dbReference>
<dbReference type="Proteomes" id="UP000635245">
    <property type="component" value="Unassembled WGS sequence"/>
</dbReference>
<protein>
    <submittedName>
        <fullName evidence="2">NDP-hexose 2,3-dehydratase family protein</fullName>
    </submittedName>
</protein>
<keyword evidence="3" id="KW-1185">Reference proteome</keyword>